<dbReference type="Gene3D" id="2.40.30.130">
    <property type="match status" value="1"/>
</dbReference>
<keyword evidence="7" id="KW-0436">Ligase</keyword>
<dbReference type="PROSITE" id="PS50860">
    <property type="entry name" value="AA_TRNA_LIGASE_II_ALA"/>
    <property type="match status" value="1"/>
</dbReference>
<dbReference type="InterPro" id="IPR051335">
    <property type="entry name" value="Alanyl-tRNA_Editing_Enzymes"/>
</dbReference>
<dbReference type="PANTHER" id="PTHR43462">
    <property type="entry name" value="ALANYL-TRNA EDITING PROTEIN"/>
    <property type="match status" value="1"/>
</dbReference>
<evidence type="ECO:0000313" key="8">
    <source>
        <dbReference type="Proteomes" id="UP000000379"/>
    </source>
</evidence>
<accession>D7CRJ8</accession>
<dbReference type="InterPro" id="IPR018165">
    <property type="entry name" value="Ala-tRNA-synth_IIc_core"/>
</dbReference>
<dbReference type="Gene3D" id="3.10.310.40">
    <property type="match status" value="1"/>
</dbReference>
<evidence type="ECO:0000256" key="2">
    <source>
        <dbReference type="ARBA" id="ARBA00004496"/>
    </source>
</evidence>
<name>D7CRJ8_TRURR</name>
<dbReference type="Pfam" id="PF07973">
    <property type="entry name" value="tRNA_SAD"/>
    <property type="match status" value="1"/>
</dbReference>
<sequence>MQLYQRNSYQRTFASAVLDVRPAPGATGQSWVRLEDTLFYPTSGGQPHDTGTLGGAAVTDVKLEGDAVWHLVAGRPEVGARVEGALDWSRRYRHMQRHSAQHLLSQAFYRLAPAFETRAVSLAGSVCTLDLAGAPSAEDAAQAETLALEAMYAALAVTTFEVDEGELSRYPLRRPPKVTGRVRLVQMGDFELSACGGTHVRCTGEALPLKVLKLERIRGALTRVHFAAGWEAQADYGVKHQLVSDLAARFSARPSDLSARVGALQAALHDLQRDLEAARARLAAGLAAELGRSASGGVVCYALREDQADLLEPLAGQLTERGLTALLAAPREGRAQLLFARPAAGEGDLRAALRAALPYLRGRGGGTPARAQGSGPETARVPEALEAASRALTPPPA</sequence>
<reference evidence="7 8" key="2">
    <citation type="journal article" date="2011" name="Stand. Genomic Sci.">
        <title>Complete genome sequence of Truepera radiovictrix type strain (RQ-24).</title>
        <authorList>
            <person name="Ivanova N."/>
            <person name="Rohde C."/>
            <person name="Munk C."/>
            <person name="Nolan M."/>
            <person name="Lucas S."/>
            <person name="Del Rio T.G."/>
            <person name="Tice H."/>
            <person name="Deshpande S."/>
            <person name="Cheng J.F."/>
            <person name="Tapia R."/>
            <person name="Han C."/>
            <person name="Goodwin L."/>
            <person name="Pitluck S."/>
            <person name="Liolios K."/>
            <person name="Mavromatis K."/>
            <person name="Mikhailova N."/>
            <person name="Pati A."/>
            <person name="Chen A."/>
            <person name="Palaniappan K."/>
            <person name="Land M."/>
            <person name="Hauser L."/>
            <person name="Chang Y.J."/>
            <person name="Jeffries C.D."/>
            <person name="Brambilla E."/>
            <person name="Rohde M."/>
            <person name="Goker M."/>
            <person name="Tindall B.J."/>
            <person name="Woyke T."/>
            <person name="Bristow J."/>
            <person name="Eisen J.A."/>
            <person name="Markowitz V."/>
            <person name="Hugenholtz P."/>
            <person name="Kyrpides N.C."/>
            <person name="Klenk H.P."/>
            <person name="Lapidus A."/>
        </authorList>
    </citation>
    <scope>NUCLEOTIDE SEQUENCE [LARGE SCALE GENOMIC DNA]</scope>
    <source>
        <strain evidence="8">DSM 17093 / CIP 108686 / LMG 22925 / RQ-24</strain>
    </source>
</reference>
<dbReference type="AlphaFoldDB" id="D7CRJ8"/>
<dbReference type="STRING" id="649638.Trad_0349"/>
<evidence type="ECO:0000256" key="5">
    <source>
        <dbReference type="SAM" id="MobiDB-lite"/>
    </source>
</evidence>
<keyword evidence="3" id="KW-0479">Metal-binding</keyword>
<evidence type="ECO:0000256" key="4">
    <source>
        <dbReference type="ARBA" id="ARBA00022833"/>
    </source>
</evidence>
<dbReference type="GO" id="GO:0006419">
    <property type="term" value="P:alanyl-tRNA aminoacylation"/>
    <property type="evidence" value="ECO:0007669"/>
    <property type="project" value="InterPro"/>
</dbReference>
<feature type="domain" description="Alanyl-transfer RNA synthetases family profile" evidence="6">
    <location>
        <begin position="1"/>
        <end position="232"/>
    </location>
</feature>
<dbReference type="Gene3D" id="3.30.980.10">
    <property type="entry name" value="Threonyl-trna Synthetase, Chain A, domain 2"/>
    <property type="match status" value="1"/>
</dbReference>
<gene>
    <name evidence="7" type="ordered locus">Trad_0349</name>
</gene>
<keyword evidence="4" id="KW-0862">Zinc</keyword>
<evidence type="ECO:0000256" key="1">
    <source>
        <dbReference type="ARBA" id="ARBA00001947"/>
    </source>
</evidence>
<dbReference type="InterPro" id="IPR009000">
    <property type="entry name" value="Transl_B-barrel_sf"/>
</dbReference>
<dbReference type="InterPro" id="IPR012947">
    <property type="entry name" value="tRNA_SAD"/>
</dbReference>
<dbReference type="GO" id="GO:0004813">
    <property type="term" value="F:alanine-tRNA ligase activity"/>
    <property type="evidence" value="ECO:0007669"/>
    <property type="project" value="InterPro"/>
</dbReference>
<dbReference type="SUPFAM" id="SSF55186">
    <property type="entry name" value="ThrRS/AlaRS common domain"/>
    <property type="match status" value="1"/>
</dbReference>
<dbReference type="SUPFAM" id="SSF50447">
    <property type="entry name" value="Translation proteins"/>
    <property type="match status" value="1"/>
</dbReference>
<dbReference type="KEGG" id="tra:Trad_0349"/>
<dbReference type="Proteomes" id="UP000000379">
    <property type="component" value="Chromosome"/>
</dbReference>
<dbReference type="GO" id="GO:0002161">
    <property type="term" value="F:aminoacyl-tRNA deacylase activity"/>
    <property type="evidence" value="ECO:0007669"/>
    <property type="project" value="UniProtKB-ARBA"/>
</dbReference>
<evidence type="ECO:0000313" key="7">
    <source>
        <dbReference type="EMBL" id="ADI13488.1"/>
    </source>
</evidence>
<dbReference type="SMART" id="SM00863">
    <property type="entry name" value="tRNA_SAD"/>
    <property type="match status" value="1"/>
</dbReference>
<reference evidence="8" key="1">
    <citation type="submission" date="2010-05" db="EMBL/GenBank/DDBJ databases">
        <title>The complete genome of Truepera radiovictris DSM 17093.</title>
        <authorList>
            <consortium name="US DOE Joint Genome Institute (JGI-PGF)"/>
            <person name="Lucas S."/>
            <person name="Copeland A."/>
            <person name="Lapidus A."/>
            <person name="Glavina del Rio T."/>
            <person name="Dalin E."/>
            <person name="Tice H."/>
            <person name="Bruce D."/>
            <person name="Goodwin L."/>
            <person name="Pitluck S."/>
            <person name="Kyrpides N."/>
            <person name="Mavromatis K."/>
            <person name="Ovchinnikova G."/>
            <person name="Munk A.C."/>
            <person name="Detter J.C."/>
            <person name="Han C."/>
            <person name="Tapia R."/>
            <person name="Land M."/>
            <person name="Hauser L."/>
            <person name="Markowitz V."/>
            <person name="Cheng J.-F."/>
            <person name="Hugenholtz P."/>
            <person name="Woyke T."/>
            <person name="Wu D."/>
            <person name="Tindall B."/>
            <person name="Pomrenke H.G."/>
            <person name="Brambilla E."/>
            <person name="Klenk H.-P."/>
            <person name="Eisen J.A."/>
        </authorList>
    </citation>
    <scope>NUCLEOTIDE SEQUENCE [LARGE SCALE GENOMIC DNA]</scope>
    <source>
        <strain evidence="8">DSM 17093 / CIP 108686 / LMG 22925 / RQ-24</strain>
    </source>
</reference>
<dbReference type="GO" id="GO:0005737">
    <property type="term" value="C:cytoplasm"/>
    <property type="evidence" value="ECO:0007669"/>
    <property type="project" value="UniProtKB-SubCell"/>
</dbReference>
<dbReference type="PANTHER" id="PTHR43462:SF1">
    <property type="entry name" value="ALANYL-TRNA EDITING PROTEIN AARSD1"/>
    <property type="match status" value="1"/>
</dbReference>
<protein>
    <submittedName>
        <fullName evidence="7">Threonyl/alanyl tRNA synthetase SAD</fullName>
    </submittedName>
</protein>
<dbReference type="GO" id="GO:0046872">
    <property type="term" value="F:metal ion binding"/>
    <property type="evidence" value="ECO:0007669"/>
    <property type="project" value="UniProtKB-KW"/>
</dbReference>
<dbReference type="OrthoDB" id="9812949at2"/>
<dbReference type="RefSeq" id="WP_013176868.1">
    <property type="nucleotide sequence ID" value="NC_014221.1"/>
</dbReference>
<dbReference type="GO" id="GO:0005524">
    <property type="term" value="F:ATP binding"/>
    <property type="evidence" value="ECO:0007669"/>
    <property type="project" value="InterPro"/>
</dbReference>
<dbReference type="InterPro" id="IPR018163">
    <property type="entry name" value="Thr/Ala-tRNA-synth_IIc_edit"/>
</dbReference>
<feature type="region of interest" description="Disordered" evidence="5">
    <location>
        <begin position="364"/>
        <end position="397"/>
    </location>
</feature>
<proteinExistence type="predicted"/>
<dbReference type="EMBL" id="CP002049">
    <property type="protein sequence ID" value="ADI13488.1"/>
    <property type="molecule type" value="Genomic_DNA"/>
</dbReference>
<organism evidence="7 8">
    <name type="scientific">Truepera radiovictrix (strain DSM 17093 / CIP 108686 / LMG 22925 / RQ-24)</name>
    <dbReference type="NCBI Taxonomy" id="649638"/>
    <lineage>
        <taxon>Bacteria</taxon>
        <taxon>Thermotogati</taxon>
        <taxon>Deinococcota</taxon>
        <taxon>Deinococci</taxon>
        <taxon>Trueperales</taxon>
        <taxon>Trueperaceae</taxon>
        <taxon>Truepera</taxon>
    </lineage>
</organism>
<comment type="subcellular location">
    <subcellularLocation>
        <location evidence="2">Cytoplasm</location>
    </subcellularLocation>
</comment>
<evidence type="ECO:0000259" key="6">
    <source>
        <dbReference type="PROSITE" id="PS50860"/>
    </source>
</evidence>
<dbReference type="eggNOG" id="COG2872">
    <property type="taxonomic scope" value="Bacteria"/>
</dbReference>
<dbReference type="HOGENOM" id="CLU_004485_7_2_0"/>
<comment type="cofactor">
    <cofactor evidence="1">
        <name>Zn(2+)</name>
        <dbReference type="ChEBI" id="CHEBI:29105"/>
    </cofactor>
</comment>
<dbReference type="GO" id="GO:0003676">
    <property type="term" value="F:nucleic acid binding"/>
    <property type="evidence" value="ECO:0007669"/>
    <property type="project" value="InterPro"/>
</dbReference>
<keyword evidence="8" id="KW-1185">Reference proteome</keyword>
<keyword evidence="7" id="KW-0030">Aminoacyl-tRNA synthetase</keyword>
<evidence type="ECO:0000256" key="3">
    <source>
        <dbReference type="ARBA" id="ARBA00022723"/>
    </source>
</evidence>